<keyword evidence="2" id="KW-0812">Transmembrane</keyword>
<organism evidence="4 5">
    <name type="scientific">Ditylenchus dipsaci</name>
    <dbReference type="NCBI Taxonomy" id="166011"/>
    <lineage>
        <taxon>Eukaryota</taxon>
        <taxon>Metazoa</taxon>
        <taxon>Ecdysozoa</taxon>
        <taxon>Nematoda</taxon>
        <taxon>Chromadorea</taxon>
        <taxon>Rhabditida</taxon>
        <taxon>Tylenchina</taxon>
        <taxon>Tylenchomorpha</taxon>
        <taxon>Sphaerularioidea</taxon>
        <taxon>Anguinidae</taxon>
        <taxon>Anguininae</taxon>
        <taxon>Ditylenchus</taxon>
    </lineage>
</organism>
<proteinExistence type="predicted"/>
<protein>
    <submittedName>
        <fullName evidence="5">Frizzled/Smoothened transmembrane domain-containing protein</fullName>
    </submittedName>
</protein>
<reference evidence="5" key="1">
    <citation type="submission" date="2022-11" db="UniProtKB">
        <authorList>
            <consortium name="WormBaseParasite"/>
        </authorList>
    </citation>
    <scope>IDENTIFICATION</scope>
</reference>
<dbReference type="Gene3D" id="1.20.1070.10">
    <property type="entry name" value="Rhodopsin 7-helix transmembrane proteins"/>
    <property type="match status" value="1"/>
</dbReference>
<evidence type="ECO:0000256" key="1">
    <source>
        <dbReference type="ARBA" id="ARBA00023170"/>
    </source>
</evidence>
<dbReference type="Proteomes" id="UP000887574">
    <property type="component" value="Unplaced"/>
</dbReference>
<accession>A0A915D9I1</accession>
<keyword evidence="4" id="KW-1185">Reference proteome</keyword>
<feature type="transmembrane region" description="Helical" evidence="2">
    <location>
        <begin position="60"/>
        <end position="84"/>
    </location>
</feature>
<feature type="transmembrane region" description="Helical" evidence="2">
    <location>
        <begin position="20"/>
        <end position="40"/>
    </location>
</feature>
<dbReference type="PRINTS" id="PR00489">
    <property type="entry name" value="FRIZZLED"/>
</dbReference>
<evidence type="ECO:0000313" key="4">
    <source>
        <dbReference type="Proteomes" id="UP000887574"/>
    </source>
</evidence>
<name>A0A915D9I1_9BILA</name>
<sequence length="95" mass="10672">MLCRKHRCQKLRTFVLGPLLIYFLVGVCFLSIGFLNLWGIRSNLKKTHPGVDKTSKLTQLMSKIGIYSVLYTLASHLCHSGVILRATLQTYMGAS</sequence>
<dbReference type="GO" id="GO:0007166">
    <property type="term" value="P:cell surface receptor signaling pathway"/>
    <property type="evidence" value="ECO:0007669"/>
    <property type="project" value="InterPro"/>
</dbReference>
<feature type="domain" description="Frizzled/Smoothened 7TM" evidence="3">
    <location>
        <begin position="6"/>
        <end position="77"/>
    </location>
</feature>
<keyword evidence="2" id="KW-1133">Transmembrane helix</keyword>
<evidence type="ECO:0000259" key="3">
    <source>
        <dbReference type="Pfam" id="PF01534"/>
    </source>
</evidence>
<dbReference type="InterPro" id="IPR000539">
    <property type="entry name" value="Frizzled/Smoothened_7TM"/>
</dbReference>
<keyword evidence="1" id="KW-0675">Receptor</keyword>
<dbReference type="WBParaSite" id="jg17542">
    <property type="protein sequence ID" value="jg17542"/>
    <property type="gene ID" value="jg17542"/>
</dbReference>
<keyword evidence="2" id="KW-0472">Membrane</keyword>
<evidence type="ECO:0000256" key="2">
    <source>
        <dbReference type="SAM" id="Phobius"/>
    </source>
</evidence>
<dbReference type="Pfam" id="PF01534">
    <property type="entry name" value="Frizzled"/>
    <property type="match status" value="1"/>
</dbReference>
<evidence type="ECO:0000313" key="5">
    <source>
        <dbReference type="WBParaSite" id="jg17542"/>
    </source>
</evidence>
<dbReference type="AlphaFoldDB" id="A0A915D9I1"/>
<dbReference type="GO" id="GO:0016020">
    <property type="term" value="C:membrane"/>
    <property type="evidence" value="ECO:0007669"/>
    <property type="project" value="InterPro"/>
</dbReference>